<protein>
    <submittedName>
        <fullName evidence="1">Uncharacterized protein</fullName>
    </submittedName>
</protein>
<reference evidence="1 2" key="1">
    <citation type="submission" date="2024-04" db="EMBL/GenBank/DDBJ databases">
        <authorList>
            <person name="Fracassetti M."/>
        </authorList>
    </citation>
    <scope>NUCLEOTIDE SEQUENCE [LARGE SCALE GENOMIC DNA]</scope>
</reference>
<name>A0AAV2D019_9ROSI</name>
<keyword evidence="2" id="KW-1185">Reference proteome</keyword>
<accession>A0AAV2D019</accession>
<gene>
    <name evidence="1" type="ORF">LTRI10_LOCUS8832</name>
</gene>
<dbReference type="AlphaFoldDB" id="A0AAV2D019"/>
<sequence>MEDERLIGEGWREREISKEGCDDGGGECRRGELFEQRRMPFVVAVVLELTPGRISRLNGTVPSFLNDSSISTACTQNGLQS</sequence>
<proteinExistence type="predicted"/>
<evidence type="ECO:0000313" key="1">
    <source>
        <dbReference type="EMBL" id="CAL1361457.1"/>
    </source>
</evidence>
<dbReference type="EMBL" id="OZ034814">
    <property type="protein sequence ID" value="CAL1361457.1"/>
    <property type="molecule type" value="Genomic_DNA"/>
</dbReference>
<evidence type="ECO:0000313" key="2">
    <source>
        <dbReference type="Proteomes" id="UP001497516"/>
    </source>
</evidence>
<organism evidence="1 2">
    <name type="scientific">Linum trigynum</name>
    <dbReference type="NCBI Taxonomy" id="586398"/>
    <lineage>
        <taxon>Eukaryota</taxon>
        <taxon>Viridiplantae</taxon>
        <taxon>Streptophyta</taxon>
        <taxon>Embryophyta</taxon>
        <taxon>Tracheophyta</taxon>
        <taxon>Spermatophyta</taxon>
        <taxon>Magnoliopsida</taxon>
        <taxon>eudicotyledons</taxon>
        <taxon>Gunneridae</taxon>
        <taxon>Pentapetalae</taxon>
        <taxon>rosids</taxon>
        <taxon>fabids</taxon>
        <taxon>Malpighiales</taxon>
        <taxon>Linaceae</taxon>
        <taxon>Linum</taxon>
    </lineage>
</organism>
<dbReference type="Proteomes" id="UP001497516">
    <property type="component" value="Chromosome 10"/>
</dbReference>